<dbReference type="Pfam" id="PF04464">
    <property type="entry name" value="Glyphos_transf"/>
    <property type="match status" value="1"/>
</dbReference>
<dbReference type="InterPro" id="IPR007554">
    <property type="entry name" value="Glycerophosphate_synth"/>
</dbReference>
<dbReference type="OrthoDB" id="9811865at2"/>
<sequence length="370" mass="43617">MEKIKEVKLVILKQTYNIFYQIVAFFTVPKKRIVITSNRASFLRGNLLAIHEELIKNDELEVVVYLFHFERSFKGRIVYFLKSFRVLYYLATSSVFIIDDYLFPLYCINKKKENTVIQVWHAVGTLKKFGLSIPRNKLDVVIPHRNYDWVIVNTEDDIEAYAEAFGVEKEQVLPLGVPKLDLIQKKQKKVKNKRILYAPTYRKDTDPFIGNQMNDLLKMVEINLPDWEIIISLHPYVKNRYELRSSGKAKVITSPESIEDYYTSTDVFITDYSATMLEYSYFEQPILIYAPDLKYYKKDPGFYVDFESFLNAPVFKSAEDLVKYIGNNDIINEVGYVREIKNKIFNKCENMNSSDEIRVFCERILDNHHR</sequence>
<dbReference type="InterPro" id="IPR043149">
    <property type="entry name" value="TagF_N"/>
</dbReference>
<evidence type="ECO:0000256" key="6">
    <source>
        <dbReference type="ARBA" id="ARBA00023136"/>
    </source>
</evidence>
<keyword evidence="6" id="KW-0472">Membrane</keyword>
<dbReference type="AlphaFoldDB" id="A0A429ZQW7"/>
<keyword evidence="8" id="KW-1185">Reference proteome</keyword>
<dbReference type="GO" id="GO:0005886">
    <property type="term" value="C:plasma membrane"/>
    <property type="evidence" value="ECO:0007669"/>
    <property type="project" value="UniProtKB-SubCell"/>
</dbReference>
<evidence type="ECO:0008006" key="9">
    <source>
        <dbReference type="Google" id="ProtNLM"/>
    </source>
</evidence>
<evidence type="ECO:0000256" key="1">
    <source>
        <dbReference type="ARBA" id="ARBA00004202"/>
    </source>
</evidence>
<comment type="caution">
    <text evidence="7">The sequence shown here is derived from an EMBL/GenBank/DDBJ whole genome shotgun (WGS) entry which is preliminary data.</text>
</comment>
<reference evidence="7 8" key="1">
    <citation type="submission" date="2017-05" db="EMBL/GenBank/DDBJ databases">
        <title>Vagococcus spp. assemblies.</title>
        <authorList>
            <person name="Gulvik C.A."/>
        </authorList>
    </citation>
    <scope>NUCLEOTIDE SEQUENCE [LARGE SCALE GENOMIC DNA]</scope>
    <source>
        <strain evidence="7 8">NCFB 2777</strain>
    </source>
</reference>
<protein>
    <recommendedName>
        <fullName evidence="9">CDP-glycerol--glycerophosphate glycerophosphotransferase</fullName>
    </recommendedName>
</protein>
<dbReference type="GeneID" id="98568095"/>
<keyword evidence="5" id="KW-0777">Teichoic acid biosynthesis</keyword>
<keyword evidence="3" id="KW-1003">Cell membrane</keyword>
<dbReference type="Proteomes" id="UP000287239">
    <property type="component" value="Unassembled WGS sequence"/>
</dbReference>
<evidence type="ECO:0000313" key="7">
    <source>
        <dbReference type="EMBL" id="RST96120.1"/>
    </source>
</evidence>
<comment type="subcellular location">
    <subcellularLocation>
        <location evidence="1">Cell membrane</location>
        <topology evidence="1">Peripheral membrane protein</topology>
    </subcellularLocation>
</comment>
<dbReference type="Gene3D" id="3.40.50.12580">
    <property type="match status" value="1"/>
</dbReference>
<dbReference type="RefSeq" id="WP_126779452.1">
    <property type="nucleotide sequence ID" value="NZ_NGJU01000008.1"/>
</dbReference>
<evidence type="ECO:0000256" key="4">
    <source>
        <dbReference type="ARBA" id="ARBA00022679"/>
    </source>
</evidence>
<dbReference type="EMBL" id="NGJU01000008">
    <property type="protein sequence ID" value="RST96120.1"/>
    <property type="molecule type" value="Genomic_DNA"/>
</dbReference>
<dbReference type="GO" id="GO:0047355">
    <property type="term" value="F:CDP-glycerol glycerophosphotransferase activity"/>
    <property type="evidence" value="ECO:0007669"/>
    <property type="project" value="InterPro"/>
</dbReference>
<dbReference type="PANTHER" id="PTHR37316:SF2">
    <property type="entry name" value="TEICHOIC ACID RIBITOL-PHOSPHATE POLYMERASE TARK"/>
    <property type="match status" value="1"/>
</dbReference>
<dbReference type="PANTHER" id="PTHR37316">
    <property type="entry name" value="TEICHOIC ACID GLYCEROL-PHOSPHATE PRIMASE"/>
    <property type="match status" value="1"/>
</dbReference>
<evidence type="ECO:0000256" key="2">
    <source>
        <dbReference type="ARBA" id="ARBA00010488"/>
    </source>
</evidence>
<dbReference type="GO" id="GO:0019350">
    <property type="term" value="P:teichoic acid biosynthetic process"/>
    <property type="evidence" value="ECO:0007669"/>
    <property type="project" value="UniProtKB-KW"/>
</dbReference>
<keyword evidence="4" id="KW-0808">Transferase</keyword>
<accession>A0A429ZQW7</accession>
<evidence type="ECO:0000256" key="3">
    <source>
        <dbReference type="ARBA" id="ARBA00022475"/>
    </source>
</evidence>
<dbReference type="InterPro" id="IPR051612">
    <property type="entry name" value="Teichoic_Acid_Biosynth"/>
</dbReference>
<name>A0A429ZQW7_9ENTE</name>
<proteinExistence type="inferred from homology"/>
<comment type="similarity">
    <text evidence="2">Belongs to the CDP-glycerol glycerophosphotransferase family.</text>
</comment>
<gene>
    <name evidence="7" type="ORF">CBF35_06910</name>
</gene>
<evidence type="ECO:0000313" key="8">
    <source>
        <dbReference type="Proteomes" id="UP000287239"/>
    </source>
</evidence>
<organism evidence="7 8">
    <name type="scientific">Vagococcus salmoninarum</name>
    <dbReference type="NCBI Taxonomy" id="2739"/>
    <lineage>
        <taxon>Bacteria</taxon>
        <taxon>Bacillati</taxon>
        <taxon>Bacillota</taxon>
        <taxon>Bacilli</taxon>
        <taxon>Lactobacillales</taxon>
        <taxon>Enterococcaceae</taxon>
        <taxon>Vagococcus</taxon>
    </lineage>
</organism>
<dbReference type="Gene3D" id="3.40.50.11820">
    <property type="match status" value="1"/>
</dbReference>
<dbReference type="InterPro" id="IPR043148">
    <property type="entry name" value="TagF_C"/>
</dbReference>
<dbReference type="SUPFAM" id="SSF53756">
    <property type="entry name" value="UDP-Glycosyltransferase/glycogen phosphorylase"/>
    <property type="match status" value="1"/>
</dbReference>
<evidence type="ECO:0000256" key="5">
    <source>
        <dbReference type="ARBA" id="ARBA00022944"/>
    </source>
</evidence>